<feature type="domain" description="Protein kinase" evidence="3">
    <location>
        <begin position="117"/>
        <end position="392"/>
    </location>
</feature>
<dbReference type="GO" id="GO:0004672">
    <property type="term" value="F:protein kinase activity"/>
    <property type="evidence" value="ECO:0007669"/>
    <property type="project" value="InterPro"/>
</dbReference>
<dbReference type="PROSITE" id="PS50011">
    <property type="entry name" value="PROTEIN_KINASE_DOM"/>
    <property type="match status" value="1"/>
</dbReference>
<dbReference type="Proteomes" id="UP000241769">
    <property type="component" value="Unassembled WGS sequence"/>
</dbReference>
<feature type="compositionally biased region" description="Polar residues" evidence="2">
    <location>
        <begin position="729"/>
        <end position="741"/>
    </location>
</feature>
<dbReference type="GO" id="GO:0032259">
    <property type="term" value="P:methylation"/>
    <property type="evidence" value="ECO:0007669"/>
    <property type="project" value="UniProtKB-KW"/>
</dbReference>
<organism evidence="4 5">
    <name type="scientific">Planoprotostelium fungivorum</name>
    <dbReference type="NCBI Taxonomy" id="1890364"/>
    <lineage>
        <taxon>Eukaryota</taxon>
        <taxon>Amoebozoa</taxon>
        <taxon>Evosea</taxon>
        <taxon>Variosea</taxon>
        <taxon>Cavosteliida</taxon>
        <taxon>Cavosteliaceae</taxon>
        <taxon>Planoprotostelium</taxon>
    </lineage>
</organism>
<keyword evidence="4" id="KW-0489">Methyltransferase</keyword>
<evidence type="ECO:0000313" key="5">
    <source>
        <dbReference type="Proteomes" id="UP000241769"/>
    </source>
</evidence>
<keyword evidence="4" id="KW-0808">Transferase</keyword>
<evidence type="ECO:0000256" key="1">
    <source>
        <dbReference type="SAM" id="Coils"/>
    </source>
</evidence>
<dbReference type="OrthoDB" id="586585at2759"/>
<keyword evidence="1" id="KW-0175">Coiled coil</keyword>
<evidence type="ECO:0000256" key="2">
    <source>
        <dbReference type="SAM" id="MobiDB-lite"/>
    </source>
</evidence>
<dbReference type="AlphaFoldDB" id="A0A2P6MU24"/>
<dbReference type="InterPro" id="IPR000719">
    <property type="entry name" value="Prot_kinase_dom"/>
</dbReference>
<evidence type="ECO:0000313" key="4">
    <source>
        <dbReference type="EMBL" id="PRP75215.1"/>
    </source>
</evidence>
<dbReference type="GO" id="GO:0008168">
    <property type="term" value="F:methyltransferase activity"/>
    <property type="evidence" value="ECO:0007669"/>
    <property type="project" value="UniProtKB-KW"/>
</dbReference>
<dbReference type="GO" id="GO:0005524">
    <property type="term" value="F:ATP binding"/>
    <property type="evidence" value="ECO:0007669"/>
    <property type="project" value="InterPro"/>
</dbReference>
<dbReference type="EMBL" id="MDYQ01000408">
    <property type="protein sequence ID" value="PRP75215.1"/>
    <property type="molecule type" value="Genomic_DNA"/>
</dbReference>
<name>A0A2P6MU24_9EUKA</name>
<feature type="region of interest" description="Disordered" evidence="2">
    <location>
        <begin position="726"/>
        <end position="780"/>
    </location>
</feature>
<dbReference type="Gene3D" id="1.10.510.10">
    <property type="entry name" value="Transferase(Phosphotransferase) domain 1"/>
    <property type="match status" value="1"/>
</dbReference>
<feature type="region of interest" description="Disordered" evidence="2">
    <location>
        <begin position="100"/>
        <end position="129"/>
    </location>
</feature>
<dbReference type="SUPFAM" id="SSF56112">
    <property type="entry name" value="Protein kinase-like (PK-like)"/>
    <property type="match status" value="1"/>
</dbReference>
<comment type="caution">
    <text evidence="4">The sequence shown here is derived from an EMBL/GenBank/DDBJ whole genome shotgun (WGS) entry which is preliminary data.</text>
</comment>
<protein>
    <submittedName>
        <fullName evidence="4">Histone-lysine N-methyltransferase MLL2-like</fullName>
    </submittedName>
</protein>
<feature type="compositionally biased region" description="Polar residues" evidence="2">
    <location>
        <begin position="759"/>
        <end position="774"/>
    </location>
</feature>
<dbReference type="InterPro" id="IPR011009">
    <property type="entry name" value="Kinase-like_dom_sf"/>
</dbReference>
<evidence type="ECO:0000259" key="3">
    <source>
        <dbReference type="PROSITE" id="PS50011"/>
    </source>
</evidence>
<keyword evidence="5" id="KW-1185">Reference proteome</keyword>
<accession>A0A2P6MU24</accession>
<dbReference type="InParanoid" id="A0A2P6MU24"/>
<feature type="coiled-coil region" evidence="1">
    <location>
        <begin position="537"/>
        <end position="642"/>
    </location>
</feature>
<feature type="compositionally biased region" description="Pro residues" evidence="2">
    <location>
        <begin position="744"/>
        <end position="758"/>
    </location>
</feature>
<gene>
    <name evidence="4" type="ORF">PROFUN_15925</name>
</gene>
<feature type="non-terminal residue" evidence="4">
    <location>
        <position position="780"/>
    </location>
</feature>
<reference evidence="4 5" key="1">
    <citation type="journal article" date="2018" name="Genome Biol. Evol.">
        <title>Multiple Roots of Fruiting Body Formation in Amoebozoa.</title>
        <authorList>
            <person name="Hillmann F."/>
            <person name="Forbes G."/>
            <person name="Novohradska S."/>
            <person name="Ferling I."/>
            <person name="Riege K."/>
            <person name="Groth M."/>
            <person name="Westermann M."/>
            <person name="Marz M."/>
            <person name="Spaller T."/>
            <person name="Winckler T."/>
            <person name="Schaap P."/>
            <person name="Glockner G."/>
        </authorList>
    </citation>
    <scope>NUCLEOTIDE SEQUENCE [LARGE SCALE GENOMIC DNA]</scope>
    <source>
        <strain evidence="4 5">Jena</strain>
    </source>
</reference>
<sequence length="780" mass="88417">MERINSKSKVKQQSEIYRDSTLGQCLSTAAIELREENLLTEDQMEQIMRDFDVGELLSYNYSDSQWTMIAANSTFRVGLETIWVDCVKLLVQDGNSASPLFSSLSSPRGAASPAKHRRPKSSAATGTETEVSKVHKVDIKWKDIEIINDRNRSTFKGRWIHSETSHVVLIRKCTENPTDSSYVKEQLRLFRALPPHPHVGRVFGMIKRGPAGEKQSYTVEEVVEFQGDFVGNDLDSLIQKDIKWAALKEPQKILLLWEVAWALWQLHSAGLIHGNLNLHTVRGGSNGIKLTEYSFTSQNFVHTDGKEESRSAKLDVLQFGHFIINLFEKTAQASEEDPQPVVIPFPIQSIMDPCLAEVPMGLRKIAFECSQVNPDQRPSASRIFRTFEEEFLRGRIAMSKVEPTGLPFGLHLTVLTDENGNRVGSRDMTLPATLPAQAKELFKLRELVDRLNTQNMEKDRQTQHHLAQQLKNQRMMNELQGQLNTLKVQLEHKNVERNESKINVNSSVDQGMHEQLQREKIAGAETEGAIQLELMQLQMAQQARSEKLEQIQEARDKCNQEIEELKQQQIAGAETEGAIQLELMQLQMAQQARSEKLEQIQEARDKCNQEIEELKQQQEVKEREYEEQVKRKKEEHVRIDENHKQRLAQMDHDFAESHKNLVQAKPALSPNTSLYRKSLDPSAVALLQQQQQHQIAQLQGLNRSNSGGNAVQQVVTPVTLPMTTVQYPPATSQYPPATSQYPPGASPYPPTQVTPHYPPTTSATHPVQPPAQQTVHHDTL</sequence>
<proteinExistence type="predicted"/>